<dbReference type="Gene3D" id="3.40.630.30">
    <property type="match status" value="1"/>
</dbReference>
<dbReference type="SUPFAM" id="SSF55729">
    <property type="entry name" value="Acyl-CoA N-acyltransferases (Nat)"/>
    <property type="match status" value="1"/>
</dbReference>
<evidence type="ECO:0000313" key="3">
    <source>
        <dbReference type="Proteomes" id="UP000262257"/>
    </source>
</evidence>
<dbReference type="PROSITE" id="PS51186">
    <property type="entry name" value="GNAT"/>
    <property type="match status" value="1"/>
</dbReference>
<reference evidence="2 3" key="1">
    <citation type="journal article" date="2018" name="Nat. Biotechnol.">
        <title>A standardized bacterial taxonomy based on genome phylogeny substantially revises the tree of life.</title>
        <authorList>
            <person name="Parks D.H."/>
            <person name="Chuvochina M."/>
            <person name="Waite D.W."/>
            <person name="Rinke C."/>
            <person name="Skarshewski A."/>
            <person name="Chaumeil P.A."/>
            <person name="Hugenholtz P."/>
        </authorList>
    </citation>
    <scope>NUCLEOTIDE SEQUENCE [LARGE SCALE GENOMIC DNA]</scope>
    <source>
        <strain evidence="2">UBA10045</strain>
    </source>
</reference>
<dbReference type="AlphaFoldDB" id="A0A3D3G3P7"/>
<name>A0A3D3G3P7_ACIRA</name>
<evidence type="ECO:0000259" key="1">
    <source>
        <dbReference type="PROSITE" id="PS51186"/>
    </source>
</evidence>
<proteinExistence type="predicted"/>
<comment type="caution">
    <text evidence="2">The sequence shown here is derived from an EMBL/GenBank/DDBJ whole genome shotgun (WGS) entry which is preliminary data.</text>
</comment>
<keyword evidence="2" id="KW-0808">Transferase</keyword>
<dbReference type="CDD" id="cd04301">
    <property type="entry name" value="NAT_SF"/>
    <property type="match status" value="1"/>
</dbReference>
<feature type="domain" description="N-acetyltransferase" evidence="1">
    <location>
        <begin position="2"/>
        <end position="158"/>
    </location>
</feature>
<accession>A0A3D3G3P7</accession>
<dbReference type="Pfam" id="PF00583">
    <property type="entry name" value="Acetyltransf_1"/>
    <property type="match status" value="1"/>
</dbReference>
<dbReference type="InterPro" id="IPR016181">
    <property type="entry name" value="Acyl_CoA_acyltransferase"/>
</dbReference>
<dbReference type="GO" id="GO:0016747">
    <property type="term" value="F:acyltransferase activity, transferring groups other than amino-acyl groups"/>
    <property type="evidence" value="ECO:0007669"/>
    <property type="project" value="InterPro"/>
</dbReference>
<dbReference type="Proteomes" id="UP000262257">
    <property type="component" value="Unassembled WGS sequence"/>
</dbReference>
<evidence type="ECO:0000313" key="2">
    <source>
        <dbReference type="EMBL" id="HCM32304.1"/>
    </source>
</evidence>
<dbReference type="RefSeq" id="WP_284908054.1">
    <property type="nucleotide sequence ID" value="NZ_JASPBZ010000001.1"/>
</dbReference>
<protein>
    <submittedName>
        <fullName evidence="2">N-acetyltransferase</fullName>
    </submittedName>
</protein>
<dbReference type="EMBL" id="DPXL01000168">
    <property type="protein sequence ID" value="HCM32304.1"/>
    <property type="molecule type" value="Genomic_DNA"/>
</dbReference>
<gene>
    <name evidence="2" type="ORF">DIC32_13375</name>
</gene>
<dbReference type="InterPro" id="IPR000182">
    <property type="entry name" value="GNAT_dom"/>
</dbReference>
<sequence length="158" mass="18524">MLRIERIDPQSKAWQDFIVLCCEYFQRHWPTVYTNNSEAKIEELISSDLKQRFRQEDRGFFIMYLNDEPVAIANAWLSKDDDIILNVAEFYVRDEYHRHGLGKALWQNVISWGQSLGAVLVELETDGLKPANFFWKSLGLTVTHTAPRLRYSLTLVNK</sequence>
<organism evidence="2 3">
    <name type="scientific">Acinetobacter radioresistens</name>
    <dbReference type="NCBI Taxonomy" id="40216"/>
    <lineage>
        <taxon>Bacteria</taxon>
        <taxon>Pseudomonadati</taxon>
        <taxon>Pseudomonadota</taxon>
        <taxon>Gammaproteobacteria</taxon>
        <taxon>Moraxellales</taxon>
        <taxon>Moraxellaceae</taxon>
        <taxon>Acinetobacter</taxon>
    </lineage>
</organism>